<proteinExistence type="inferred from homology"/>
<evidence type="ECO:0000256" key="6">
    <source>
        <dbReference type="PROSITE-ProRule" id="PRU00266"/>
    </source>
</evidence>
<dbReference type="GO" id="GO:0003723">
    <property type="term" value="F:RNA binding"/>
    <property type="evidence" value="ECO:0007669"/>
    <property type="project" value="UniProtKB-UniRule"/>
</dbReference>
<dbReference type="SUPFAM" id="SSF90250">
    <property type="entry name" value="Troponin coil-coiled subunits"/>
    <property type="match status" value="1"/>
</dbReference>
<dbReference type="InterPro" id="IPR001978">
    <property type="entry name" value="Troponin"/>
</dbReference>
<comment type="function">
    <text evidence="1">Troponin I is the inhibitory subunit of troponin, the thin filament regulatory complex which confers calcium-sensitivity to striated muscle actomyosin ATPase activity.</text>
</comment>
<evidence type="ECO:0000313" key="10">
    <source>
        <dbReference type="Proteomes" id="UP001460270"/>
    </source>
</evidence>
<evidence type="ECO:0000259" key="8">
    <source>
        <dbReference type="PROSITE" id="PS50137"/>
    </source>
</evidence>
<dbReference type="SMART" id="SM00358">
    <property type="entry name" value="DSRM"/>
    <property type="match status" value="2"/>
</dbReference>
<dbReference type="PANTHER" id="PTHR13738:SF38">
    <property type="entry name" value="NOVEL PROTEIN (ZGC:92233)-RELATED"/>
    <property type="match status" value="1"/>
</dbReference>
<dbReference type="PROSITE" id="PS50137">
    <property type="entry name" value="DS_RBD"/>
    <property type="match status" value="2"/>
</dbReference>
<dbReference type="GO" id="GO:0003009">
    <property type="term" value="P:skeletal muscle contraction"/>
    <property type="evidence" value="ECO:0007669"/>
    <property type="project" value="TreeGrafter"/>
</dbReference>
<evidence type="ECO:0000256" key="5">
    <source>
        <dbReference type="ARBA" id="ARBA00023203"/>
    </source>
</evidence>
<feature type="region of interest" description="Disordered" evidence="7">
    <location>
        <begin position="354"/>
        <end position="520"/>
    </location>
</feature>
<evidence type="ECO:0000256" key="1">
    <source>
        <dbReference type="ARBA" id="ARBA00001988"/>
    </source>
</evidence>
<keyword evidence="3 6" id="KW-0694">RNA-binding</keyword>
<evidence type="ECO:0000313" key="9">
    <source>
        <dbReference type="EMBL" id="KAK7896311.1"/>
    </source>
</evidence>
<dbReference type="FunFam" id="3.30.160.20:FF:000007">
    <property type="entry name" value="Double-stranded RNA-binding protein Staufen homolog 1"/>
    <property type="match status" value="2"/>
</dbReference>
<feature type="compositionally biased region" description="Basic and acidic residues" evidence="7">
    <location>
        <begin position="393"/>
        <end position="405"/>
    </location>
</feature>
<feature type="compositionally biased region" description="Polar residues" evidence="7">
    <location>
        <begin position="440"/>
        <end position="454"/>
    </location>
</feature>
<dbReference type="SUPFAM" id="SSF54768">
    <property type="entry name" value="dsRNA-binding domain-like"/>
    <property type="match status" value="2"/>
</dbReference>
<evidence type="ECO:0000256" key="7">
    <source>
        <dbReference type="SAM" id="MobiDB-lite"/>
    </source>
</evidence>
<dbReference type="EMBL" id="JBBPFD010000015">
    <property type="protein sequence ID" value="KAK7896311.1"/>
    <property type="molecule type" value="Genomic_DNA"/>
</dbReference>
<dbReference type="InterPro" id="IPR050875">
    <property type="entry name" value="Troponin_I"/>
</dbReference>
<feature type="domain" description="DRBM" evidence="8">
    <location>
        <begin position="111"/>
        <end position="179"/>
    </location>
</feature>
<dbReference type="Pfam" id="PF00035">
    <property type="entry name" value="dsrm"/>
    <property type="match status" value="2"/>
</dbReference>
<feature type="compositionally biased region" description="Polar residues" evidence="7">
    <location>
        <begin position="381"/>
        <end position="392"/>
    </location>
</feature>
<evidence type="ECO:0000256" key="2">
    <source>
        <dbReference type="ARBA" id="ARBA00009930"/>
    </source>
</evidence>
<dbReference type="GO" id="GO:0060048">
    <property type="term" value="P:cardiac muscle contraction"/>
    <property type="evidence" value="ECO:0007669"/>
    <property type="project" value="TreeGrafter"/>
</dbReference>
<dbReference type="PANTHER" id="PTHR13738">
    <property type="entry name" value="TROPONIN I"/>
    <property type="match status" value="1"/>
</dbReference>
<feature type="domain" description="DRBM" evidence="8">
    <location>
        <begin position="12"/>
        <end position="79"/>
    </location>
</feature>
<comment type="similarity">
    <text evidence="2">Belongs to the troponin I family.</text>
</comment>
<feature type="compositionally biased region" description="Basic and acidic residues" evidence="7">
    <location>
        <begin position="506"/>
        <end position="515"/>
    </location>
</feature>
<dbReference type="Gene3D" id="6.10.250.180">
    <property type="match status" value="1"/>
</dbReference>
<protein>
    <recommendedName>
        <fullName evidence="8">DRBM domain-containing protein</fullName>
    </recommendedName>
</protein>
<feature type="region of interest" description="Disordered" evidence="7">
    <location>
        <begin position="208"/>
        <end position="241"/>
    </location>
</feature>
<dbReference type="Pfam" id="PF00992">
    <property type="entry name" value="Troponin"/>
    <property type="match status" value="1"/>
</dbReference>
<comment type="caution">
    <text evidence="9">The sequence shown here is derived from an EMBL/GenBank/DDBJ whole genome shotgun (WGS) entry which is preliminary data.</text>
</comment>
<sequence length="745" mass="82890">MASTRPTEVYKCDLTKLHDLATLNGLHIHFSELDDEGPLNRKIFHMEVRVGDIVGHGCGSTKQIAKLNAAKVVLKELSKLPVPENTRPYWDKPRCDLVDPLERSYFFYNKNPICALVEVLSVRRQQPPEFRVVGMRYVSHKPLFKMEVRVGQMSCQAEGSSKKKAKTLAAEQMLEMMGLKEHINNQNPTMEPTEQLLFQQQEASIEQTSVLQDATSTEPASPEEEPNPPENTINESEETTVPLNVTLTEPISPEGESSPPEEMISIAHVQEEATAALDFTFTEHVSPAEESNSLEEMTSVAHFQEETTSPLDVTLTEFLSPAEESNPSEDNMSVAHVQEEATAPLNIIFTESVKHISPAEESNPPEEMKSVVHTQEEATALLNTTDIGATSSTEKEPNPPEERPNVPEQPSALQDEPMSPAEEPNPEEIIAYVPEEDTAPLNTSPAEELNQNSDLADINSSVEPDHDPESSPDPLSVLQTSEKPEDNFVKEKSCPEPRGEGVTPTEPHRSWKDPDPAAAMNVKGDKVEGTLCPLCSSLTRDSPGTEQDLSELLSPIKHFPLDLRLIIKYYLLTGLQRYTALDPSVRGPAARESAREEEKKRYLGEKMPPLQLSGKSVDELQNICKQLHARIDVVDEERYDCESKVNKHNKDIHELKLKVQDLGGKFKKPALRKVRVSADEMMRALLGSKHKGSMDLRANLKSVKKEDVKQDKVLTSEVGDWRKNVEAMSGMEGRKKMFDTGGAAQ</sequence>
<dbReference type="InterPro" id="IPR014720">
    <property type="entry name" value="dsRBD_dom"/>
</dbReference>
<feature type="compositionally biased region" description="Basic and acidic residues" evidence="7">
    <location>
        <begin position="366"/>
        <end position="376"/>
    </location>
</feature>
<accession>A0AAW0NH15</accession>
<dbReference type="Gene3D" id="3.30.160.20">
    <property type="match status" value="2"/>
</dbReference>
<gene>
    <name evidence="9" type="ORF">WMY93_021636</name>
</gene>
<dbReference type="Gene3D" id="1.20.5.350">
    <property type="match status" value="1"/>
</dbReference>
<evidence type="ECO:0000256" key="3">
    <source>
        <dbReference type="ARBA" id="ARBA00022884"/>
    </source>
</evidence>
<feature type="compositionally biased region" description="Basic and acidic residues" evidence="7">
    <location>
        <begin position="482"/>
        <end position="499"/>
    </location>
</feature>
<keyword evidence="5" id="KW-0009">Actin-binding</keyword>
<keyword evidence="10" id="KW-1185">Reference proteome</keyword>
<dbReference type="Proteomes" id="UP001460270">
    <property type="component" value="Unassembled WGS sequence"/>
</dbReference>
<dbReference type="CDD" id="cd00048">
    <property type="entry name" value="DSRM_SF"/>
    <property type="match status" value="1"/>
</dbReference>
<dbReference type="InterPro" id="IPR038077">
    <property type="entry name" value="Troponin_sf"/>
</dbReference>
<dbReference type="GO" id="GO:0005861">
    <property type="term" value="C:troponin complex"/>
    <property type="evidence" value="ECO:0007669"/>
    <property type="project" value="InterPro"/>
</dbReference>
<dbReference type="AlphaFoldDB" id="A0AAW0NH15"/>
<reference evidence="10" key="1">
    <citation type="submission" date="2024-04" db="EMBL/GenBank/DDBJ databases">
        <title>Salinicola lusitanus LLJ914,a marine bacterium isolated from the Okinawa Trough.</title>
        <authorList>
            <person name="Li J."/>
        </authorList>
    </citation>
    <scope>NUCLEOTIDE SEQUENCE [LARGE SCALE GENOMIC DNA]</scope>
</reference>
<feature type="region of interest" description="Disordered" evidence="7">
    <location>
        <begin position="319"/>
        <end position="339"/>
    </location>
</feature>
<dbReference type="GO" id="GO:0003779">
    <property type="term" value="F:actin binding"/>
    <property type="evidence" value="ECO:0007669"/>
    <property type="project" value="UniProtKB-KW"/>
</dbReference>
<evidence type="ECO:0000256" key="4">
    <source>
        <dbReference type="ARBA" id="ARBA00023179"/>
    </source>
</evidence>
<keyword evidence="4" id="KW-0514">Muscle protein</keyword>
<name>A0AAW0NH15_9GOBI</name>
<organism evidence="9 10">
    <name type="scientific">Mugilogobius chulae</name>
    <name type="common">yellowstripe goby</name>
    <dbReference type="NCBI Taxonomy" id="88201"/>
    <lineage>
        <taxon>Eukaryota</taxon>
        <taxon>Metazoa</taxon>
        <taxon>Chordata</taxon>
        <taxon>Craniata</taxon>
        <taxon>Vertebrata</taxon>
        <taxon>Euteleostomi</taxon>
        <taxon>Actinopterygii</taxon>
        <taxon>Neopterygii</taxon>
        <taxon>Teleostei</taxon>
        <taxon>Neoteleostei</taxon>
        <taxon>Acanthomorphata</taxon>
        <taxon>Gobiaria</taxon>
        <taxon>Gobiiformes</taxon>
        <taxon>Gobioidei</taxon>
        <taxon>Gobiidae</taxon>
        <taxon>Gobionellinae</taxon>
        <taxon>Mugilogobius</taxon>
    </lineage>
</organism>